<dbReference type="RefSeq" id="WP_034633097.1">
    <property type="nucleotide sequence ID" value="NZ_JRJU01000044.1"/>
</dbReference>
<reference evidence="8 9" key="1">
    <citation type="submission" date="2014-09" db="EMBL/GenBank/DDBJ databases">
        <title>Genome sequencing and annotation of Bacillus Okhensis strain Kh10-101T.</title>
        <authorList>
            <person name="Prakash J.S."/>
        </authorList>
    </citation>
    <scope>NUCLEOTIDE SEQUENCE [LARGE SCALE GENOMIC DNA]</scope>
    <source>
        <strain evidence="9">Kh10-101T</strain>
    </source>
</reference>
<dbReference type="GO" id="GO:0005886">
    <property type="term" value="C:plasma membrane"/>
    <property type="evidence" value="ECO:0007669"/>
    <property type="project" value="UniProtKB-SubCell"/>
</dbReference>
<dbReference type="PANTHER" id="PTHR30589:SF0">
    <property type="entry name" value="PHOSPHATIDYLGLYCEROL--PROLIPOPROTEIN DIACYLGLYCERYL TRANSFERASE"/>
    <property type="match status" value="1"/>
</dbReference>
<dbReference type="OrthoDB" id="871140at2"/>
<dbReference type="HAMAP" id="MF_01147">
    <property type="entry name" value="Lgt"/>
    <property type="match status" value="1"/>
</dbReference>
<keyword evidence="6 7" id="KW-0472">Membrane</keyword>
<dbReference type="STRING" id="333138.LQ50_22085"/>
<sequence length="286" mass="32742">MEETIQPLSRVFLEIGPLKIYWYGALIGIGVAIGYIMATRETIKRGLPKDTFADLLLWALPISIICARLYYVAFRFEHYVDDPIRVLYIWEGGLAIHGGLIGGVATAIVYAKKQNIPIFKLLDIGAPSILLAQAIGRWGNFMNQEVYGGSVTREFLENLLLPNFIINQMYINGTYYQPTFLYESIWNMIGVVILLYLRRLNLKQGEIFYSYLIWYSIGRFVIEGMRLDNLMIGDTLRTAQVASIILIIGAVITWIYRRKAGLANQGYLDEIVKQQRNNKAKKRKKK</sequence>
<feature type="transmembrane region" description="Helical" evidence="7">
    <location>
        <begin position="179"/>
        <end position="197"/>
    </location>
</feature>
<comment type="subcellular location">
    <subcellularLocation>
        <location evidence="7">Cell membrane</location>
        <topology evidence="7">Multi-pass membrane protein</topology>
    </subcellularLocation>
</comment>
<evidence type="ECO:0000256" key="5">
    <source>
        <dbReference type="ARBA" id="ARBA00022989"/>
    </source>
</evidence>
<keyword evidence="9" id="KW-1185">Reference proteome</keyword>
<accession>A0A0B0IDZ0</accession>
<comment type="catalytic activity">
    <reaction evidence="7">
        <text>L-cysteinyl-[prolipoprotein] + a 1,2-diacyl-sn-glycero-3-phospho-(1'-sn-glycerol) = an S-1,2-diacyl-sn-glyceryl-L-cysteinyl-[prolipoprotein] + sn-glycerol 1-phosphate + H(+)</text>
        <dbReference type="Rhea" id="RHEA:56712"/>
        <dbReference type="Rhea" id="RHEA-COMP:14679"/>
        <dbReference type="Rhea" id="RHEA-COMP:14680"/>
        <dbReference type="ChEBI" id="CHEBI:15378"/>
        <dbReference type="ChEBI" id="CHEBI:29950"/>
        <dbReference type="ChEBI" id="CHEBI:57685"/>
        <dbReference type="ChEBI" id="CHEBI:64716"/>
        <dbReference type="ChEBI" id="CHEBI:140658"/>
        <dbReference type="EC" id="2.5.1.145"/>
    </reaction>
</comment>
<dbReference type="GO" id="GO:0042158">
    <property type="term" value="P:lipoprotein biosynthetic process"/>
    <property type="evidence" value="ECO:0007669"/>
    <property type="project" value="UniProtKB-UniRule"/>
</dbReference>
<dbReference type="Proteomes" id="UP000030832">
    <property type="component" value="Unassembled WGS sequence"/>
</dbReference>
<evidence type="ECO:0000256" key="4">
    <source>
        <dbReference type="ARBA" id="ARBA00022692"/>
    </source>
</evidence>
<dbReference type="PANTHER" id="PTHR30589">
    <property type="entry name" value="PROLIPOPROTEIN DIACYLGLYCERYL TRANSFERASE"/>
    <property type="match status" value="1"/>
</dbReference>
<comment type="caution">
    <text evidence="8">The sequence shown here is derived from an EMBL/GenBank/DDBJ whole genome shotgun (WGS) entry which is preliminary data.</text>
</comment>
<evidence type="ECO:0000256" key="7">
    <source>
        <dbReference type="HAMAP-Rule" id="MF_01147"/>
    </source>
</evidence>
<feature type="transmembrane region" description="Helical" evidence="7">
    <location>
        <begin position="94"/>
        <end position="111"/>
    </location>
</feature>
<protein>
    <recommendedName>
        <fullName evidence="7">Phosphatidylglycerol--prolipoprotein diacylglyceryl transferase</fullName>
        <ecNumber evidence="7">2.5.1.145</ecNumber>
    </recommendedName>
</protein>
<feature type="transmembrane region" description="Helical" evidence="7">
    <location>
        <begin position="20"/>
        <end position="39"/>
    </location>
</feature>
<dbReference type="UniPathway" id="UPA00664"/>
<keyword evidence="5 7" id="KW-1133">Transmembrane helix</keyword>
<comment type="function">
    <text evidence="7">Catalyzes the transfer of the diacylglyceryl group from phosphatidylglycerol to the sulfhydryl group of the N-terminal cysteine of a prolipoprotein, the first step in the formation of mature lipoproteins.</text>
</comment>
<dbReference type="PROSITE" id="PS01311">
    <property type="entry name" value="LGT"/>
    <property type="match status" value="1"/>
</dbReference>
<evidence type="ECO:0000256" key="3">
    <source>
        <dbReference type="ARBA" id="ARBA00022679"/>
    </source>
</evidence>
<feature type="transmembrane region" description="Helical" evidence="7">
    <location>
        <begin position="239"/>
        <end position="256"/>
    </location>
</feature>
<evidence type="ECO:0000256" key="2">
    <source>
        <dbReference type="ARBA" id="ARBA00022475"/>
    </source>
</evidence>
<dbReference type="AlphaFoldDB" id="A0A0B0IDZ0"/>
<dbReference type="eggNOG" id="COG0682">
    <property type="taxonomic scope" value="Bacteria"/>
</dbReference>
<dbReference type="EC" id="2.5.1.145" evidence="7"/>
<keyword evidence="4 7" id="KW-0812">Transmembrane</keyword>
<dbReference type="Pfam" id="PF01790">
    <property type="entry name" value="LGT"/>
    <property type="match status" value="1"/>
</dbReference>
<dbReference type="GO" id="GO:0008961">
    <property type="term" value="F:phosphatidylglycerol-prolipoprotein diacylglyceryl transferase activity"/>
    <property type="evidence" value="ECO:0007669"/>
    <property type="project" value="UniProtKB-UniRule"/>
</dbReference>
<evidence type="ECO:0000256" key="1">
    <source>
        <dbReference type="ARBA" id="ARBA00007150"/>
    </source>
</evidence>
<feature type="transmembrane region" description="Helical" evidence="7">
    <location>
        <begin position="209"/>
        <end position="227"/>
    </location>
</feature>
<dbReference type="NCBIfam" id="TIGR00544">
    <property type="entry name" value="lgt"/>
    <property type="match status" value="1"/>
</dbReference>
<dbReference type="EMBL" id="JRJU01000044">
    <property type="protein sequence ID" value="KHF38279.1"/>
    <property type="molecule type" value="Genomic_DNA"/>
</dbReference>
<keyword evidence="2 7" id="KW-1003">Cell membrane</keyword>
<feature type="transmembrane region" description="Helical" evidence="7">
    <location>
        <begin position="51"/>
        <end position="74"/>
    </location>
</feature>
<proteinExistence type="inferred from homology"/>
<evidence type="ECO:0000313" key="9">
    <source>
        <dbReference type="Proteomes" id="UP000030832"/>
    </source>
</evidence>
<comment type="similarity">
    <text evidence="1 7">Belongs to the Lgt family.</text>
</comment>
<organism evidence="8 9">
    <name type="scientific">Halalkalibacter okhensis</name>
    <dbReference type="NCBI Taxonomy" id="333138"/>
    <lineage>
        <taxon>Bacteria</taxon>
        <taxon>Bacillati</taxon>
        <taxon>Bacillota</taxon>
        <taxon>Bacilli</taxon>
        <taxon>Bacillales</taxon>
        <taxon>Bacillaceae</taxon>
        <taxon>Halalkalibacter</taxon>
    </lineage>
</organism>
<evidence type="ECO:0000313" key="8">
    <source>
        <dbReference type="EMBL" id="KHF38279.1"/>
    </source>
</evidence>
<gene>
    <name evidence="7" type="primary">lgt</name>
    <name evidence="8" type="ORF">LQ50_22085</name>
</gene>
<evidence type="ECO:0000256" key="6">
    <source>
        <dbReference type="ARBA" id="ARBA00023136"/>
    </source>
</evidence>
<name>A0A0B0IDZ0_9BACI</name>
<comment type="pathway">
    <text evidence="7">Protein modification; lipoprotein biosynthesis (diacylglyceryl transfer).</text>
</comment>
<feature type="transmembrane region" description="Helical" evidence="7">
    <location>
        <begin position="118"/>
        <end position="136"/>
    </location>
</feature>
<dbReference type="InterPro" id="IPR001640">
    <property type="entry name" value="Lgt"/>
</dbReference>
<keyword evidence="3 7" id="KW-0808">Transferase</keyword>
<feature type="binding site" evidence="7">
    <location>
        <position position="137"/>
    </location>
    <ligand>
        <name>a 1,2-diacyl-sn-glycero-3-phospho-(1'-sn-glycerol)</name>
        <dbReference type="ChEBI" id="CHEBI:64716"/>
    </ligand>
</feature>